<keyword evidence="3" id="KW-1185">Reference proteome</keyword>
<accession>A0ABS4XBL8</accession>
<keyword evidence="1" id="KW-0812">Transmembrane</keyword>
<comment type="caution">
    <text evidence="2">The sequence shown here is derived from an EMBL/GenBank/DDBJ whole genome shotgun (WGS) entry which is preliminary data.</text>
</comment>
<feature type="transmembrane region" description="Helical" evidence="1">
    <location>
        <begin position="54"/>
        <end position="75"/>
    </location>
</feature>
<dbReference type="EMBL" id="JAGIOF010000001">
    <property type="protein sequence ID" value="MBP2385676.1"/>
    <property type="molecule type" value="Genomic_DNA"/>
</dbReference>
<organism evidence="2 3">
    <name type="scientific">Paeniglutamicibacter kerguelensis</name>
    <dbReference type="NCBI Taxonomy" id="254788"/>
    <lineage>
        <taxon>Bacteria</taxon>
        <taxon>Bacillati</taxon>
        <taxon>Actinomycetota</taxon>
        <taxon>Actinomycetes</taxon>
        <taxon>Micrococcales</taxon>
        <taxon>Micrococcaceae</taxon>
        <taxon>Paeniglutamicibacter</taxon>
    </lineage>
</organism>
<protein>
    <submittedName>
        <fullName evidence="2">Membrane-anchored protein</fullName>
    </submittedName>
</protein>
<evidence type="ECO:0000256" key="1">
    <source>
        <dbReference type="SAM" id="Phobius"/>
    </source>
</evidence>
<sequence>MVGQEDRSLLIERKDTRGPLIVVGGFAAILFWWVGLTAYISAGYIDAGSFGSGVVGFLVFLLVPTLITAATYLAIRRQRRPAREAGKGRHRSN</sequence>
<keyword evidence="1" id="KW-0472">Membrane</keyword>
<proteinExistence type="predicted"/>
<dbReference type="RefSeq" id="WP_209996563.1">
    <property type="nucleotide sequence ID" value="NZ_BAAAJY010000007.1"/>
</dbReference>
<evidence type="ECO:0000313" key="2">
    <source>
        <dbReference type="EMBL" id="MBP2385676.1"/>
    </source>
</evidence>
<keyword evidence="1" id="KW-1133">Transmembrane helix</keyword>
<dbReference type="Proteomes" id="UP001296993">
    <property type="component" value="Unassembled WGS sequence"/>
</dbReference>
<name>A0ABS4XBL8_9MICC</name>
<reference evidence="2 3" key="1">
    <citation type="submission" date="2021-03" db="EMBL/GenBank/DDBJ databases">
        <title>Sequencing the genomes of 1000 actinobacteria strains.</title>
        <authorList>
            <person name="Klenk H.-P."/>
        </authorList>
    </citation>
    <scope>NUCLEOTIDE SEQUENCE [LARGE SCALE GENOMIC DNA]</scope>
    <source>
        <strain evidence="2 3">DSM 15797</strain>
    </source>
</reference>
<feature type="transmembrane region" description="Helical" evidence="1">
    <location>
        <begin position="20"/>
        <end position="42"/>
    </location>
</feature>
<gene>
    <name evidence="2" type="ORF">JOF47_001187</name>
</gene>
<evidence type="ECO:0000313" key="3">
    <source>
        <dbReference type="Proteomes" id="UP001296993"/>
    </source>
</evidence>